<accession>A0A248LJK6</accession>
<gene>
    <name evidence="1" type="ORF">LHGZ1_1813</name>
</gene>
<name>A0A248LJK6_9NEIS</name>
<sequence length="39" mass="4357">MRHEWPCFNHVAGTIFLTGPGLACDEGDCSPTMRMNTYP</sequence>
<dbReference type="Proteomes" id="UP000197424">
    <property type="component" value="Chromosome"/>
</dbReference>
<evidence type="ECO:0000313" key="1">
    <source>
        <dbReference type="EMBL" id="ASJ24644.1"/>
    </source>
</evidence>
<protein>
    <submittedName>
        <fullName evidence="1">Uncharacterized protein</fullName>
    </submittedName>
</protein>
<evidence type="ECO:0000313" key="2">
    <source>
        <dbReference type="Proteomes" id="UP000197424"/>
    </source>
</evidence>
<organism evidence="1 2">
    <name type="scientific">Laribacter hongkongensis</name>
    <dbReference type="NCBI Taxonomy" id="168471"/>
    <lineage>
        <taxon>Bacteria</taxon>
        <taxon>Pseudomonadati</taxon>
        <taxon>Pseudomonadota</taxon>
        <taxon>Betaproteobacteria</taxon>
        <taxon>Neisseriales</taxon>
        <taxon>Aquaspirillaceae</taxon>
        <taxon>Laribacter</taxon>
    </lineage>
</organism>
<dbReference type="EMBL" id="CP022115">
    <property type="protein sequence ID" value="ASJ24644.1"/>
    <property type="molecule type" value="Genomic_DNA"/>
</dbReference>
<dbReference type="AlphaFoldDB" id="A0A248LJK6"/>
<proteinExistence type="predicted"/>
<reference evidence="2" key="1">
    <citation type="submission" date="2017-06" db="EMBL/GenBank/DDBJ databases">
        <title>Whole genome sequence of Laribacter hongkongensis LHGZ1.</title>
        <authorList>
            <person name="Chen D."/>
            <person name="Wu H."/>
            <person name="Chen J."/>
        </authorList>
    </citation>
    <scope>NUCLEOTIDE SEQUENCE [LARGE SCALE GENOMIC DNA]</scope>
    <source>
        <strain evidence="2">LHGZ1</strain>
    </source>
</reference>